<feature type="transmembrane region" description="Helical" evidence="17">
    <location>
        <begin position="195"/>
        <end position="216"/>
    </location>
</feature>
<dbReference type="PANTHER" id="PTHR46552:SF1">
    <property type="entry name" value="NADH-UBIQUINONE OXIDOREDUCTASE CHAIN 2"/>
    <property type="match status" value="1"/>
</dbReference>
<feature type="transmembrane region" description="Helical" evidence="17">
    <location>
        <begin position="147"/>
        <end position="166"/>
    </location>
</feature>
<feature type="transmembrane region" description="Helical" evidence="17">
    <location>
        <begin position="12"/>
        <end position="33"/>
    </location>
</feature>
<geneLocation type="mitochondrion" evidence="19"/>
<feature type="transmembrane region" description="Helical" evidence="17">
    <location>
        <begin position="114"/>
        <end position="135"/>
    </location>
</feature>
<comment type="catalytic activity">
    <reaction evidence="16 17">
        <text>a ubiquinone + NADH + 5 H(+)(in) = a ubiquinol + NAD(+) + 4 H(+)(out)</text>
        <dbReference type="Rhea" id="RHEA:29091"/>
        <dbReference type="Rhea" id="RHEA-COMP:9565"/>
        <dbReference type="Rhea" id="RHEA-COMP:9566"/>
        <dbReference type="ChEBI" id="CHEBI:15378"/>
        <dbReference type="ChEBI" id="CHEBI:16389"/>
        <dbReference type="ChEBI" id="CHEBI:17976"/>
        <dbReference type="ChEBI" id="CHEBI:57540"/>
        <dbReference type="ChEBI" id="CHEBI:57945"/>
        <dbReference type="EC" id="7.1.1.2"/>
    </reaction>
</comment>
<dbReference type="InterPro" id="IPR003917">
    <property type="entry name" value="NADH_UbQ_OxRdtase_chain2"/>
</dbReference>
<dbReference type="InterPro" id="IPR050175">
    <property type="entry name" value="Complex_I_Subunit_2"/>
</dbReference>
<accession>A0A866UBR6</accession>
<evidence type="ECO:0000256" key="7">
    <source>
        <dbReference type="ARBA" id="ARBA00022692"/>
    </source>
</evidence>
<keyword evidence="6 17" id="KW-0679">Respiratory chain</keyword>
<feature type="domain" description="NADH:quinone oxidoreductase/Mrp antiporter transmembrane" evidence="18">
    <location>
        <begin position="26"/>
        <end position="281"/>
    </location>
</feature>
<keyword evidence="13 17" id="KW-0830">Ubiquinone</keyword>
<evidence type="ECO:0000256" key="3">
    <source>
        <dbReference type="ARBA" id="ARBA00012944"/>
    </source>
</evidence>
<dbReference type="PANTHER" id="PTHR46552">
    <property type="entry name" value="NADH-UBIQUINONE OXIDOREDUCTASE CHAIN 2"/>
    <property type="match status" value="1"/>
</dbReference>
<evidence type="ECO:0000256" key="16">
    <source>
        <dbReference type="ARBA" id="ARBA00049551"/>
    </source>
</evidence>
<comment type="subcellular location">
    <subcellularLocation>
        <location evidence="1 17">Mitochondrion inner membrane</location>
        <topology evidence="1 17">Multi-pass membrane protein</topology>
    </subcellularLocation>
</comment>
<evidence type="ECO:0000313" key="19">
    <source>
        <dbReference type="EMBL" id="QOE56574.1"/>
    </source>
</evidence>
<evidence type="ECO:0000256" key="14">
    <source>
        <dbReference type="ARBA" id="ARBA00023128"/>
    </source>
</evidence>
<evidence type="ECO:0000256" key="10">
    <source>
        <dbReference type="ARBA" id="ARBA00022982"/>
    </source>
</evidence>
<evidence type="ECO:0000256" key="12">
    <source>
        <dbReference type="ARBA" id="ARBA00023027"/>
    </source>
</evidence>
<feature type="transmembrane region" description="Helical" evidence="17">
    <location>
        <begin position="236"/>
        <end position="264"/>
    </location>
</feature>
<organism evidence="19">
    <name type="scientific">Antigona lamellaris</name>
    <dbReference type="NCBI Taxonomy" id="345433"/>
    <lineage>
        <taxon>Eukaryota</taxon>
        <taxon>Metazoa</taxon>
        <taxon>Spiralia</taxon>
        <taxon>Lophotrochozoa</taxon>
        <taxon>Mollusca</taxon>
        <taxon>Bivalvia</taxon>
        <taxon>Autobranchia</taxon>
        <taxon>Heteroconchia</taxon>
        <taxon>Euheterodonta</taxon>
        <taxon>Imparidentia</taxon>
        <taxon>Neoheterodontei</taxon>
        <taxon>Venerida</taxon>
        <taxon>Veneroidea</taxon>
        <taxon>Veneridae</taxon>
        <taxon>Antigona</taxon>
    </lineage>
</organism>
<protein>
    <recommendedName>
        <fullName evidence="4 17">NADH-ubiquinone oxidoreductase chain 2</fullName>
        <ecNumber evidence="3 17">7.1.1.2</ecNumber>
    </recommendedName>
</protein>
<dbReference type="EC" id="7.1.1.2" evidence="3 17"/>
<evidence type="ECO:0000256" key="15">
    <source>
        <dbReference type="ARBA" id="ARBA00023136"/>
    </source>
</evidence>
<keyword evidence="7 17" id="KW-0812">Transmembrane</keyword>
<evidence type="ECO:0000256" key="5">
    <source>
        <dbReference type="ARBA" id="ARBA00022448"/>
    </source>
</evidence>
<evidence type="ECO:0000256" key="1">
    <source>
        <dbReference type="ARBA" id="ARBA00004448"/>
    </source>
</evidence>
<evidence type="ECO:0000256" key="2">
    <source>
        <dbReference type="ARBA" id="ARBA00007012"/>
    </source>
</evidence>
<feature type="transmembrane region" description="Helical" evidence="17">
    <location>
        <begin position="86"/>
        <end position="108"/>
    </location>
</feature>
<evidence type="ECO:0000256" key="9">
    <source>
        <dbReference type="ARBA" id="ARBA00022967"/>
    </source>
</evidence>
<evidence type="ECO:0000256" key="17">
    <source>
        <dbReference type="RuleBase" id="RU003403"/>
    </source>
</evidence>
<evidence type="ECO:0000256" key="13">
    <source>
        <dbReference type="ARBA" id="ARBA00023075"/>
    </source>
</evidence>
<keyword evidence="11 17" id="KW-1133">Transmembrane helix</keyword>
<sequence>MVLHNICSVGSLMALFGGILVSLVSVSVMGLWVGVEINFLGAVCYMCGSSVNEGESVMKYFVVQVLGSCLLILGILMMVNCCFAGLVDLMLLLGVLVKLGGFPFQFWVPSIMSGLSWSGCFVVSVVQKIIILWLLCNLNILKMELEVLEVIASLTCVVGCLGGLGVLSYRVLLGYSSLVHLGFLMILCCVSSSGLWYYLIFYMILNLGLMGSLWSLKVYSFSDLMKEKKMSELGQIWWVSLYFLSLAGLPPFSGCVLKILFLLLCWNFMPLGCIICVLSSVVSLYFYLGVVMNMSIFWGKGLSLFGDKNESKYDLVSMLSVSVNLVIGFMAFLCLGLCL</sequence>
<evidence type="ECO:0000256" key="6">
    <source>
        <dbReference type="ARBA" id="ARBA00022660"/>
    </source>
</evidence>
<proteinExistence type="inferred from homology"/>
<dbReference type="Pfam" id="PF00361">
    <property type="entry name" value="Proton_antipo_M"/>
    <property type="match status" value="1"/>
</dbReference>
<keyword evidence="8 17" id="KW-0999">Mitochondrion inner membrane</keyword>
<feature type="transmembrane region" description="Helical" evidence="17">
    <location>
        <begin position="271"/>
        <end position="298"/>
    </location>
</feature>
<dbReference type="GO" id="GO:0008137">
    <property type="term" value="F:NADH dehydrogenase (ubiquinone) activity"/>
    <property type="evidence" value="ECO:0007669"/>
    <property type="project" value="UniProtKB-EC"/>
</dbReference>
<keyword evidence="12 17" id="KW-0520">NAD</keyword>
<feature type="transmembrane region" description="Helical" evidence="17">
    <location>
        <begin position="318"/>
        <end position="338"/>
    </location>
</feature>
<comment type="similarity">
    <text evidence="2 17">Belongs to the complex I subunit 2 family.</text>
</comment>
<evidence type="ECO:0000256" key="8">
    <source>
        <dbReference type="ARBA" id="ARBA00022792"/>
    </source>
</evidence>
<dbReference type="GO" id="GO:0006120">
    <property type="term" value="P:mitochondrial electron transport, NADH to ubiquinone"/>
    <property type="evidence" value="ECO:0007669"/>
    <property type="project" value="InterPro"/>
</dbReference>
<keyword evidence="9 17" id="KW-1278">Translocase</keyword>
<evidence type="ECO:0000259" key="18">
    <source>
        <dbReference type="Pfam" id="PF00361"/>
    </source>
</evidence>
<feature type="transmembrane region" description="Helical" evidence="17">
    <location>
        <begin position="60"/>
        <end position="79"/>
    </location>
</feature>
<name>A0A866UBR6_9BIVA</name>
<keyword evidence="14 17" id="KW-0496">Mitochondrion</keyword>
<keyword evidence="15 17" id="KW-0472">Membrane</keyword>
<keyword evidence="10 17" id="KW-0249">Electron transport</keyword>
<evidence type="ECO:0000256" key="11">
    <source>
        <dbReference type="ARBA" id="ARBA00022989"/>
    </source>
</evidence>
<dbReference type="EMBL" id="MT254059">
    <property type="protein sequence ID" value="QOE56574.1"/>
    <property type="molecule type" value="Genomic_DNA"/>
</dbReference>
<dbReference type="PRINTS" id="PR01436">
    <property type="entry name" value="NADHDHGNASE2"/>
</dbReference>
<dbReference type="AlphaFoldDB" id="A0A866UBR6"/>
<evidence type="ECO:0000256" key="4">
    <source>
        <dbReference type="ARBA" id="ARBA00021008"/>
    </source>
</evidence>
<reference evidence="19" key="1">
    <citation type="submission" date="2020-03" db="EMBL/GenBank/DDBJ databases">
        <title>the complete mitochondrial genome sequence of Antigona lamellaris.</title>
        <authorList>
            <person name="Zhong S."/>
        </authorList>
    </citation>
    <scope>NUCLEOTIDE SEQUENCE</scope>
</reference>
<dbReference type="InterPro" id="IPR001750">
    <property type="entry name" value="ND/Mrp_TM"/>
</dbReference>
<dbReference type="GO" id="GO:0005743">
    <property type="term" value="C:mitochondrial inner membrane"/>
    <property type="evidence" value="ECO:0007669"/>
    <property type="project" value="UniProtKB-SubCell"/>
</dbReference>
<gene>
    <name evidence="19" type="primary">nad2</name>
</gene>
<comment type="function">
    <text evidence="17">Core subunit of the mitochondrial membrane respiratory chain NADH dehydrogenase (Complex I) which catalyzes electron transfer from NADH through the respiratory chain, using ubiquinone as an electron acceptor. Essential for the catalytic activity and assembly of complex I.</text>
</comment>
<keyword evidence="5" id="KW-0813">Transport</keyword>